<proteinExistence type="predicted"/>
<organism evidence="2 3">
    <name type="scientific">Bradyrhizobium xenonodulans</name>
    <dbReference type="NCBI Taxonomy" id="2736875"/>
    <lineage>
        <taxon>Bacteria</taxon>
        <taxon>Pseudomonadati</taxon>
        <taxon>Pseudomonadota</taxon>
        <taxon>Alphaproteobacteria</taxon>
        <taxon>Hyphomicrobiales</taxon>
        <taxon>Nitrobacteraceae</taxon>
        <taxon>Bradyrhizobium</taxon>
    </lineage>
</organism>
<dbReference type="Gene3D" id="3.40.50.300">
    <property type="entry name" value="P-loop containing nucleotide triphosphate hydrolases"/>
    <property type="match status" value="1"/>
</dbReference>
<dbReference type="SMART" id="SM00382">
    <property type="entry name" value="AAA"/>
    <property type="match status" value="1"/>
</dbReference>
<protein>
    <submittedName>
        <fullName evidence="2">AAA family ATPase</fullName>
    </submittedName>
</protein>
<dbReference type="PANTHER" id="PTHR34301:SF8">
    <property type="entry name" value="ATPASE DOMAIN-CONTAINING PROTEIN"/>
    <property type="match status" value="1"/>
</dbReference>
<sequence>MAPQPFQMVRDIKAMDDGDWAALRSEAEQLFTPGTAIKEQDLFAGRQEQIAKLAQRIRLSGGHAVIYGERGVGKSSLVNIFRYVADASPSRVQYIRVAVTDGDDYNALFSKIFKRMVLEEDGKKNRLSDLYEGRQITPDDVLLEFENFSGSTIPIIVVDEFDRLKDQRAKNLVSDTIKLISDEAVNATFFIVGVSDAVEDLLHGHESIGRALSQVEMPRMSDGEIIDIVNRRLKRAGIKVTSEAIWDCVFICKGLPHYAHLLGLHAMQSVCDRKAIIIERKDIEEASKRALLDANQSIKAGFERAVYSERPDNIFKHVLIACALAQKDSFGQFTAKSVARILSEITGEKFDVPAFSYHLNEFCEPTRGPILKKIGQTRRFTFRFVEAMMEAYCIMEGMNRKIISNKIVEQNRPKRQPDLFSAIVS</sequence>
<dbReference type="Proteomes" id="UP001179614">
    <property type="component" value="Chromosome"/>
</dbReference>
<evidence type="ECO:0000313" key="3">
    <source>
        <dbReference type="Proteomes" id="UP001179614"/>
    </source>
</evidence>
<keyword evidence="3" id="KW-1185">Reference proteome</keyword>
<name>A0ABY7MJ47_9BRAD</name>
<gene>
    <name evidence="2" type="ORF">I3J27_28395</name>
</gene>
<dbReference type="InterPro" id="IPR049052">
    <property type="entry name" value="nSTAND1"/>
</dbReference>
<dbReference type="Pfam" id="PF20703">
    <property type="entry name" value="nSTAND1"/>
    <property type="match status" value="1"/>
</dbReference>
<dbReference type="RefSeq" id="WP_270162185.1">
    <property type="nucleotide sequence ID" value="NZ_CP089391.1"/>
</dbReference>
<dbReference type="InterPro" id="IPR027417">
    <property type="entry name" value="P-loop_NTPase"/>
</dbReference>
<dbReference type="PANTHER" id="PTHR34301">
    <property type="entry name" value="DNA-BINDING PROTEIN-RELATED"/>
    <property type="match status" value="1"/>
</dbReference>
<evidence type="ECO:0000313" key="2">
    <source>
        <dbReference type="EMBL" id="WBL76915.1"/>
    </source>
</evidence>
<evidence type="ECO:0000259" key="1">
    <source>
        <dbReference type="SMART" id="SM00382"/>
    </source>
</evidence>
<dbReference type="EMBL" id="CP089391">
    <property type="protein sequence ID" value="WBL76915.1"/>
    <property type="molecule type" value="Genomic_DNA"/>
</dbReference>
<dbReference type="SUPFAM" id="SSF52540">
    <property type="entry name" value="P-loop containing nucleoside triphosphate hydrolases"/>
    <property type="match status" value="1"/>
</dbReference>
<feature type="domain" description="AAA+ ATPase" evidence="1">
    <location>
        <begin position="60"/>
        <end position="221"/>
    </location>
</feature>
<reference evidence="2" key="1">
    <citation type="submission" date="2021-12" db="EMBL/GenBank/DDBJ databases">
        <title>Bradyrhizobium xenonodulans sp. nov.</title>
        <authorList>
            <person name="Claassens R."/>
            <person name="Venter S.N."/>
            <person name="Beukes C.W."/>
            <person name="Stepkowski T."/>
            <person name="Steenkamp E.T."/>
        </authorList>
    </citation>
    <scope>NUCLEOTIDE SEQUENCE</scope>
    <source>
        <strain evidence="2">14AB</strain>
    </source>
</reference>
<accession>A0ABY7MJ47</accession>
<dbReference type="InterPro" id="IPR003593">
    <property type="entry name" value="AAA+_ATPase"/>
</dbReference>